<gene>
    <name evidence="1" type="ORF">METZ01_LOCUS34303</name>
</gene>
<organism evidence="1">
    <name type="scientific">marine metagenome</name>
    <dbReference type="NCBI Taxonomy" id="408172"/>
    <lineage>
        <taxon>unclassified sequences</taxon>
        <taxon>metagenomes</taxon>
        <taxon>ecological metagenomes</taxon>
    </lineage>
</organism>
<feature type="non-terminal residue" evidence="1">
    <location>
        <position position="26"/>
    </location>
</feature>
<evidence type="ECO:0000313" key="1">
    <source>
        <dbReference type="EMBL" id="SUZ81449.1"/>
    </source>
</evidence>
<protein>
    <submittedName>
        <fullName evidence="1">Uncharacterized protein</fullName>
    </submittedName>
</protein>
<accession>A0A381QSC2</accession>
<dbReference type="AlphaFoldDB" id="A0A381QSC2"/>
<reference evidence="1" key="1">
    <citation type="submission" date="2018-05" db="EMBL/GenBank/DDBJ databases">
        <authorList>
            <person name="Lanie J.A."/>
            <person name="Ng W.-L."/>
            <person name="Kazmierczak K.M."/>
            <person name="Andrzejewski T.M."/>
            <person name="Davidsen T.M."/>
            <person name="Wayne K.J."/>
            <person name="Tettelin H."/>
            <person name="Glass J.I."/>
            <person name="Rusch D."/>
            <person name="Podicherti R."/>
            <person name="Tsui H.-C.T."/>
            <person name="Winkler M.E."/>
        </authorList>
    </citation>
    <scope>NUCLEOTIDE SEQUENCE</scope>
</reference>
<name>A0A381QSC2_9ZZZZ</name>
<proteinExistence type="predicted"/>
<sequence length="26" mass="3243">MNTNKELKTNYSFKRKMKQVVREKLK</sequence>
<dbReference type="EMBL" id="UINC01001468">
    <property type="protein sequence ID" value="SUZ81449.1"/>
    <property type="molecule type" value="Genomic_DNA"/>
</dbReference>